<name>A0A5S4UW80_9MICO</name>
<evidence type="ECO:0000256" key="1">
    <source>
        <dbReference type="SAM" id="MobiDB-lite"/>
    </source>
</evidence>
<sequence length="94" mass="10281">MASEHGESVLVREPQWHPLAQPESVKEVVHLVVRLAVQWHEVFVPFRAEAGVLEVVQVVAEQVPVPAAHGAHERHAGAGGLLSRPRHATLTPRT</sequence>
<dbReference type="RefSeq" id="WP_148734529.1">
    <property type="nucleotide sequence ID" value="NZ_VSSB01000002.1"/>
</dbReference>
<comment type="caution">
    <text evidence="2">The sequence shown here is derived from an EMBL/GenBank/DDBJ whole genome shotgun (WGS) entry which is preliminary data.</text>
</comment>
<accession>A0A5S4UW80</accession>
<evidence type="ECO:0000313" key="2">
    <source>
        <dbReference type="EMBL" id="TYL50428.1"/>
    </source>
</evidence>
<reference evidence="2 3" key="1">
    <citation type="submission" date="2019-08" db="EMBL/GenBank/DDBJ databases">
        <authorList>
            <person name="Hu J."/>
        </authorList>
    </citation>
    <scope>NUCLEOTIDE SEQUENCE [LARGE SCALE GENOMIC DNA]</scope>
    <source>
        <strain evidence="2 3">NEAU-184</strain>
    </source>
</reference>
<feature type="region of interest" description="Disordered" evidence="1">
    <location>
        <begin position="69"/>
        <end position="94"/>
    </location>
</feature>
<organism evidence="2 3">
    <name type="scientific">Agromyces mariniharenae</name>
    <dbReference type="NCBI Taxonomy" id="2604423"/>
    <lineage>
        <taxon>Bacteria</taxon>
        <taxon>Bacillati</taxon>
        <taxon>Actinomycetota</taxon>
        <taxon>Actinomycetes</taxon>
        <taxon>Micrococcales</taxon>
        <taxon>Microbacteriaceae</taxon>
        <taxon>Agromyces</taxon>
    </lineage>
</organism>
<keyword evidence="3" id="KW-1185">Reference proteome</keyword>
<gene>
    <name evidence="2" type="ORF">FYC51_14570</name>
</gene>
<dbReference type="Proteomes" id="UP000325243">
    <property type="component" value="Unassembled WGS sequence"/>
</dbReference>
<protein>
    <submittedName>
        <fullName evidence="2">Uncharacterized protein</fullName>
    </submittedName>
</protein>
<dbReference type="AlphaFoldDB" id="A0A5S4UW80"/>
<evidence type="ECO:0000313" key="3">
    <source>
        <dbReference type="Proteomes" id="UP000325243"/>
    </source>
</evidence>
<proteinExistence type="predicted"/>
<dbReference type="EMBL" id="VSSB01000002">
    <property type="protein sequence ID" value="TYL50428.1"/>
    <property type="molecule type" value="Genomic_DNA"/>
</dbReference>